<comment type="caution">
    <text evidence="1">The sequence shown here is derived from an EMBL/GenBank/DDBJ whole genome shotgun (WGS) entry which is preliminary data.</text>
</comment>
<protein>
    <submittedName>
        <fullName evidence="1">Uncharacterized protein</fullName>
    </submittedName>
</protein>
<evidence type="ECO:0000313" key="1">
    <source>
        <dbReference type="EMBL" id="KKK99721.1"/>
    </source>
</evidence>
<sequence>MLISTDAIVEAVGNSVRRALDSGGEVEFKTEASMPLMWPEVPFVTRGLPTVTTLVITGWTTVEATYYHTDAERWAKFYGDMVDDPQAARG</sequence>
<dbReference type="AlphaFoldDB" id="A0A0F9CT01"/>
<name>A0A0F9CT01_9ZZZZ</name>
<dbReference type="EMBL" id="LAZR01045080">
    <property type="protein sequence ID" value="KKK99721.1"/>
    <property type="molecule type" value="Genomic_DNA"/>
</dbReference>
<reference evidence="1" key="1">
    <citation type="journal article" date="2015" name="Nature">
        <title>Complex archaea that bridge the gap between prokaryotes and eukaryotes.</title>
        <authorList>
            <person name="Spang A."/>
            <person name="Saw J.H."/>
            <person name="Jorgensen S.L."/>
            <person name="Zaremba-Niedzwiedzka K."/>
            <person name="Martijn J."/>
            <person name="Lind A.E."/>
            <person name="van Eijk R."/>
            <person name="Schleper C."/>
            <person name="Guy L."/>
            <person name="Ettema T.J."/>
        </authorList>
    </citation>
    <scope>NUCLEOTIDE SEQUENCE</scope>
</reference>
<gene>
    <name evidence="1" type="ORF">LCGC14_2629900</name>
</gene>
<accession>A0A0F9CT01</accession>
<proteinExistence type="predicted"/>
<organism evidence="1">
    <name type="scientific">marine sediment metagenome</name>
    <dbReference type="NCBI Taxonomy" id="412755"/>
    <lineage>
        <taxon>unclassified sequences</taxon>
        <taxon>metagenomes</taxon>
        <taxon>ecological metagenomes</taxon>
    </lineage>
</organism>